<dbReference type="GO" id="GO:0016301">
    <property type="term" value="F:kinase activity"/>
    <property type="evidence" value="ECO:0007669"/>
    <property type="project" value="UniProtKB-KW"/>
</dbReference>
<protein>
    <submittedName>
        <fullName evidence="2">Phosphoenolpyruvate carboxylase kinase 2</fullName>
    </submittedName>
</protein>
<accession>A0A835CII3</accession>
<evidence type="ECO:0000313" key="2">
    <source>
        <dbReference type="EMBL" id="KAF7844466.1"/>
    </source>
</evidence>
<dbReference type="Proteomes" id="UP000634136">
    <property type="component" value="Unassembled WGS sequence"/>
</dbReference>
<comment type="caution">
    <text evidence="2">The sequence shown here is derived from an EMBL/GenBank/DDBJ whole genome shotgun (WGS) entry which is preliminary data.</text>
</comment>
<reference evidence="2" key="1">
    <citation type="submission" date="2020-09" db="EMBL/GenBank/DDBJ databases">
        <title>Genome-Enabled Discovery of Anthraquinone Biosynthesis in Senna tora.</title>
        <authorList>
            <person name="Kang S.-H."/>
            <person name="Pandey R.P."/>
            <person name="Lee C.-M."/>
            <person name="Sim J.-S."/>
            <person name="Jeong J.-T."/>
            <person name="Choi B.-S."/>
            <person name="Jung M."/>
            <person name="Ginzburg D."/>
            <person name="Zhao K."/>
            <person name="Won S.Y."/>
            <person name="Oh T.-J."/>
            <person name="Yu Y."/>
            <person name="Kim N.-H."/>
            <person name="Lee O.R."/>
            <person name="Lee T.-H."/>
            <person name="Bashyal P."/>
            <person name="Kim T.-S."/>
            <person name="Lee W.-H."/>
            <person name="Kawkins C."/>
            <person name="Kim C.-K."/>
            <person name="Kim J.S."/>
            <person name="Ahn B.O."/>
            <person name="Rhee S.Y."/>
            <person name="Sohng J.K."/>
        </authorList>
    </citation>
    <scope>NUCLEOTIDE SEQUENCE</scope>
    <source>
        <tissue evidence="2">Leaf</tissue>
    </source>
</reference>
<proteinExistence type="predicted"/>
<keyword evidence="2" id="KW-0418">Kinase</keyword>
<keyword evidence="2" id="KW-0808">Transferase</keyword>
<name>A0A835CII3_9FABA</name>
<gene>
    <name evidence="2" type="ORF">G2W53_001371</name>
</gene>
<keyword evidence="2" id="KW-0670">Pyruvate</keyword>
<keyword evidence="3" id="KW-1185">Reference proteome</keyword>
<feature type="region of interest" description="Disordered" evidence="1">
    <location>
        <begin position="51"/>
        <end position="71"/>
    </location>
</feature>
<evidence type="ECO:0000256" key="1">
    <source>
        <dbReference type="SAM" id="MobiDB-lite"/>
    </source>
</evidence>
<feature type="compositionally biased region" description="Basic and acidic residues" evidence="1">
    <location>
        <begin position="56"/>
        <end position="71"/>
    </location>
</feature>
<organism evidence="2 3">
    <name type="scientific">Senna tora</name>
    <dbReference type="NCBI Taxonomy" id="362788"/>
    <lineage>
        <taxon>Eukaryota</taxon>
        <taxon>Viridiplantae</taxon>
        <taxon>Streptophyta</taxon>
        <taxon>Embryophyta</taxon>
        <taxon>Tracheophyta</taxon>
        <taxon>Spermatophyta</taxon>
        <taxon>Magnoliopsida</taxon>
        <taxon>eudicotyledons</taxon>
        <taxon>Gunneridae</taxon>
        <taxon>Pentapetalae</taxon>
        <taxon>rosids</taxon>
        <taxon>fabids</taxon>
        <taxon>Fabales</taxon>
        <taxon>Fabaceae</taxon>
        <taxon>Caesalpinioideae</taxon>
        <taxon>Cassia clade</taxon>
        <taxon>Senna</taxon>
    </lineage>
</organism>
<dbReference type="EMBL" id="JAAIUW010000001">
    <property type="protein sequence ID" value="KAF7844466.1"/>
    <property type="molecule type" value="Genomic_DNA"/>
</dbReference>
<evidence type="ECO:0000313" key="3">
    <source>
        <dbReference type="Proteomes" id="UP000634136"/>
    </source>
</evidence>
<dbReference type="AlphaFoldDB" id="A0A835CII3"/>
<sequence>MTTMDNRSSFLKTSKIWRILGCGESKAMYLGSLWRHSRSMESARRRLSMTLQAKNSLERGSKQWKTREEDA</sequence>